<keyword evidence="8 11" id="KW-0012">Acyltransferase</keyword>
<keyword evidence="2 11" id="KW-0808">Transferase</keyword>
<proteinExistence type="inferred from homology"/>
<keyword evidence="6" id="KW-0564">Palmitate</keyword>
<feature type="domain" description="Palmitoyltransferase DHHC" evidence="12">
    <location>
        <begin position="128"/>
        <end position="226"/>
    </location>
</feature>
<evidence type="ECO:0000256" key="8">
    <source>
        <dbReference type="ARBA" id="ARBA00023315"/>
    </source>
</evidence>
<dbReference type="PROSITE" id="PS50216">
    <property type="entry name" value="DHHC"/>
    <property type="match status" value="1"/>
</dbReference>
<evidence type="ECO:0000256" key="7">
    <source>
        <dbReference type="ARBA" id="ARBA00023288"/>
    </source>
</evidence>
<evidence type="ECO:0000256" key="6">
    <source>
        <dbReference type="ARBA" id="ARBA00023139"/>
    </source>
</evidence>
<evidence type="ECO:0000313" key="13">
    <source>
        <dbReference type="EMBL" id="KAG1543652.1"/>
    </source>
</evidence>
<dbReference type="GO" id="GO:0006612">
    <property type="term" value="P:protein targeting to membrane"/>
    <property type="evidence" value="ECO:0007669"/>
    <property type="project" value="TreeGrafter"/>
</dbReference>
<keyword evidence="4 11" id="KW-1133">Transmembrane helix</keyword>
<keyword evidence="3 11" id="KW-0812">Transmembrane</keyword>
<evidence type="ECO:0000256" key="11">
    <source>
        <dbReference type="RuleBase" id="RU079119"/>
    </source>
</evidence>
<dbReference type="Pfam" id="PF01529">
    <property type="entry name" value="DHHC"/>
    <property type="match status" value="1"/>
</dbReference>
<feature type="transmembrane region" description="Helical" evidence="11">
    <location>
        <begin position="147"/>
        <end position="170"/>
    </location>
</feature>
<dbReference type="PANTHER" id="PTHR22883:SF43">
    <property type="entry name" value="PALMITOYLTRANSFERASE APP"/>
    <property type="match status" value="1"/>
</dbReference>
<feature type="transmembrane region" description="Helical" evidence="11">
    <location>
        <begin position="190"/>
        <end position="215"/>
    </location>
</feature>
<organism evidence="13 14">
    <name type="scientific">Rhizopus oryzae</name>
    <name type="common">Mucormycosis agent</name>
    <name type="synonym">Rhizopus arrhizus var. delemar</name>
    <dbReference type="NCBI Taxonomy" id="64495"/>
    <lineage>
        <taxon>Eukaryota</taxon>
        <taxon>Fungi</taxon>
        <taxon>Fungi incertae sedis</taxon>
        <taxon>Mucoromycota</taxon>
        <taxon>Mucoromycotina</taxon>
        <taxon>Mucoromycetes</taxon>
        <taxon>Mucorales</taxon>
        <taxon>Mucorineae</taxon>
        <taxon>Rhizopodaceae</taxon>
        <taxon>Rhizopus</taxon>
    </lineage>
</organism>
<gene>
    <name evidence="13" type="ORF">G6F51_006540</name>
</gene>
<dbReference type="PANTHER" id="PTHR22883">
    <property type="entry name" value="ZINC FINGER DHHC DOMAIN CONTAINING PROTEIN"/>
    <property type="match status" value="1"/>
</dbReference>
<comment type="catalytic activity">
    <reaction evidence="10 11">
        <text>L-cysteinyl-[protein] + hexadecanoyl-CoA = S-hexadecanoyl-L-cysteinyl-[protein] + CoA</text>
        <dbReference type="Rhea" id="RHEA:36683"/>
        <dbReference type="Rhea" id="RHEA-COMP:10131"/>
        <dbReference type="Rhea" id="RHEA-COMP:11032"/>
        <dbReference type="ChEBI" id="CHEBI:29950"/>
        <dbReference type="ChEBI" id="CHEBI:57287"/>
        <dbReference type="ChEBI" id="CHEBI:57379"/>
        <dbReference type="ChEBI" id="CHEBI:74151"/>
        <dbReference type="EC" id="2.3.1.225"/>
    </reaction>
</comment>
<evidence type="ECO:0000256" key="10">
    <source>
        <dbReference type="ARBA" id="ARBA00048048"/>
    </source>
</evidence>
<comment type="caution">
    <text evidence="13">The sequence shown here is derived from an EMBL/GenBank/DDBJ whole genome shotgun (WGS) entry which is preliminary data.</text>
</comment>
<dbReference type="GO" id="GO:0005794">
    <property type="term" value="C:Golgi apparatus"/>
    <property type="evidence" value="ECO:0007669"/>
    <property type="project" value="TreeGrafter"/>
</dbReference>
<name>A0A9P6YAP4_RHIOR</name>
<accession>A0A9P6YAP4</accession>
<evidence type="ECO:0000313" key="14">
    <source>
        <dbReference type="Proteomes" id="UP000717996"/>
    </source>
</evidence>
<dbReference type="EC" id="2.3.1.225" evidence="11"/>
<reference evidence="13" key="1">
    <citation type="journal article" date="2020" name="Microb. Genom.">
        <title>Genetic diversity of clinical and environmental Mucorales isolates obtained from an investigation of mucormycosis cases among solid organ transplant recipients.</title>
        <authorList>
            <person name="Nguyen M.H."/>
            <person name="Kaul D."/>
            <person name="Muto C."/>
            <person name="Cheng S.J."/>
            <person name="Richter R.A."/>
            <person name="Bruno V.M."/>
            <person name="Liu G."/>
            <person name="Beyhan S."/>
            <person name="Sundermann A.J."/>
            <person name="Mounaud S."/>
            <person name="Pasculle A.W."/>
            <person name="Nierman W.C."/>
            <person name="Driscoll E."/>
            <person name="Cumbie R."/>
            <person name="Clancy C.J."/>
            <person name="Dupont C.L."/>
        </authorList>
    </citation>
    <scope>NUCLEOTIDE SEQUENCE</scope>
    <source>
        <strain evidence="13">GL16</strain>
    </source>
</reference>
<comment type="domain">
    <text evidence="11">The DHHC domain is required for palmitoyltransferase activity.</text>
</comment>
<sequence length="286" mass="32787">MRSIPRDVDSFEDVQRSVTRRHWGRWVEQGLDAGKGDAAGEGEKTGHDCCTLCPWLWYQLSPAIPVVFAYLFILAFASMLKTSWTDPGILPRDLDRSALPEPYGYPYSSMSDYSLIPLPKDVIIKENEDHHCIWLNNCVGKRNYKSFFTFIISCFLLCCYVVAFSLYHVIFIALGMNSFGDALKQTPVSFFNVLFCLLLLFPMSCLAGYHCFLVMRGVTTHEQLRSNLAANPFEEHPFDFGNPFSNMIHILCRPHNKSYIARRKFAEEVYEIENISHHPPLHITPS</sequence>
<keyword evidence="7" id="KW-0449">Lipoprotein</keyword>
<dbReference type="InterPro" id="IPR001594">
    <property type="entry name" value="Palmitoyltrfase_DHHC"/>
</dbReference>
<dbReference type="OrthoDB" id="9909019at2759"/>
<dbReference type="GO" id="GO:0005783">
    <property type="term" value="C:endoplasmic reticulum"/>
    <property type="evidence" value="ECO:0007669"/>
    <property type="project" value="TreeGrafter"/>
</dbReference>
<dbReference type="EMBL" id="JAANIT010000898">
    <property type="protein sequence ID" value="KAG1543652.1"/>
    <property type="molecule type" value="Genomic_DNA"/>
</dbReference>
<comment type="similarity">
    <text evidence="9">Belongs to the DHHC palmitoyltransferase family. ERF2/ZDHHC9 subfamily.</text>
</comment>
<comment type="subcellular location">
    <subcellularLocation>
        <location evidence="1">Endomembrane system</location>
        <topology evidence="1">Multi-pass membrane protein</topology>
    </subcellularLocation>
</comment>
<evidence type="ECO:0000256" key="9">
    <source>
        <dbReference type="ARBA" id="ARBA00023463"/>
    </source>
</evidence>
<evidence type="ECO:0000256" key="4">
    <source>
        <dbReference type="ARBA" id="ARBA00022989"/>
    </source>
</evidence>
<dbReference type="Proteomes" id="UP000717996">
    <property type="component" value="Unassembled WGS sequence"/>
</dbReference>
<dbReference type="AlphaFoldDB" id="A0A9P6YAP4"/>
<evidence type="ECO:0000256" key="5">
    <source>
        <dbReference type="ARBA" id="ARBA00023136"/>
    </source>
</evidence>
<protein>
    <recommendedName>
        <fullName evidence="11">Palmitoyltransferase</fullName>
        <ecNumber evidence="11">2.3.1.225</ecNumber>
    </recommendedName>
</protein>
<evidence type="ECO:0000259" key="12">
    <source>
        <dbReference type="Pfam" id="PF01529"/>
    </source>
</evidence>
<feature type="transmembrane region" description="Helical" evidence="11">
    <location>
        <begin position="62"/>
        <end position="80"/>
    </location>
</feature>
<evidence type="ECO:0000256" key="1">
    <source>
        <dbReference type="ARBA" id="ARBA00004127"/>
    </source>
</evidence>
<dbReference type="InterPro" id="IPR039859">
    <property type="entry name" value="PFA4/ZDH16/20/ERF2-like"/>
</dbReference>
<evidence type="ECO:0000256" key="3">
    <source>
        <dbReference type="ARBA" id="ARBA00022692"/>
    </source>
</evidence>
<evidence type="ECO:0000256" key="2">
    <source>
        <dbReference type="ARBA" id="ARBA00022679"/>
    </source>
</evidence>
<dbReference type="GO" id="GO:0019706">
    <property type="term" value="F:protein-cysteine S-palmitoyltransferase activity"/>
    <property type="evidence" value="ECO:0007669"/>
    <property type="project" value="UniProtKB-EC"/>
</dbReference>
<keyword evidence="5 11" id="KW-0472">Membrane</keyword>